<proteinExistence type="predicted"/>
<name>X1F2G2_9ZZZZ</name>
<keyword evidence="1" id="KW-0472">Membrane</keyword>
<feature type="domain" description="2TM" evidence="2">
    <location>
        <begin position="96"/>
        <end position="141"/>
    </location>
</feature>
<comment type="caution">
    <text evidence="3">The sequence shown here is derived from an EMBL/GenBank/DDBJ whole genome shotgun (WGS) entry which is preliminary data.</text>
</comment>
<feature type="transmembrane region" description="Helical" evidence="1">
    <location>
        <begin position="120"/>
        <end position="143"/>
    </location>
</feature>
<feature type="transmembrane region" description="Helical" evidence="1">
    <location>
        <begin position="60"/>
        <end position="82"/>
    </location>
</feature>
<evidence type="ECO:0000256" key="1">
    <source>
        <dbReference type="SAM" id="Phobius"/>
    </source>
</evidence>
<gene>
    <name evidence="3" type="ORF">S03H2_10996</name>
</gene>
<accession>X1F2G2</accession>
<feature type="non-terminal residue" evidence="3">
    <location>
        <position position="159"/>
    </location>
</feature>
<feature type="transmembrane region" description="Helical" evidence="1">
    <location>
        <begin position="94"/>
        <end position="114"/>
    </location>
</feature>
<protein>
    <recommendedName>
        <fullName evidence="2">2TM domain-containing protein</fullName>
    </recommendedName>
</protein>
<organism evidence="3">
    <name type="scientific">marine sediment metagenome</name>
    <dbReference type="NCBI Taxonomy" id="412755"/>
    <lineage>
        <taxon>unclassified sequences</taxon>
        <taxon>metagenomes</taxon>
        <taxon>ecological metagenomes</taxon>
    </lineage>
</organism>
<feature type="domain" description="2TM" evidence="2">
    <location>
        <begin position="24"/>
        <end position="77"/>
    </location>
</feature>
<evidence type="ECO:0000259" key="2">
    <source>
        <dbReference type="Pfam" id="PF13239"/>
    </source>
</evidence>
<keyword evidence="1" id="KW-0812">Transmembrane</keyword>
<dbReference type="Pfam" id="PF13239">
    <property type="entry name" value="2TM"/>
    <property type="match status" value="2"/>
</dbReference>
<dbReference type="EMBL" id="BARU01005628">
    <property type="protein sequence ID" value="GAH39117.1"/>
    <property type="molecule type" value="Genomic_DNA"/>
</dbReference>
<feature type="transmembrane region" description="Helical" evidence="1">
    <location>
        <begin position="35"/>
        <end position="54"/>
    </location>
</feature>
<sequence length="159" mass="18570">MGIKIMNEESFNGFSEENLRLIALRKVNFRLSVKIHAGVYVTGCSLMVLINWFFTPGNWWVFYPIFGWLIGLVEHYTSYIVYARGVFPMAKRAVIFHLMAYIFVLILLFVINILVNPLFYWVIIPAIFWGAGLIIHIITYLIYHRGATVEEEGMKSRRE</sequence>
<keyword evidence="1" id="KW-1133">Transmembrane helix</keyword>
<dbReference type="InterPro" id="IPR025698">
    <property type="entry name" value="2TM_dom"/>
</dbReference>
<dbReference type="AlphaFoldDB" id="X1F2G2"/>
<reference evidence="3" key="1">
    <citation type="journal article" date="2014" name="Front. Microbiol.">
        <title>High frequency of phylogenetically diverse reductive dehalogenase-homologous genes in deep subseafloor sedimentary metagenomes.</title>
        <authorList>
            <person name="Kawai M."/>
            <person name="Futagami T."/>
            <person name="Toyoda A."/>
            <person name="Takaki Y."/>
            <person name="Nishi S."/>
            <person name="Hori S."/>
            <person name="Arai W."/>
            <person name="Tsubouchi T."/>
            <person name="Morono Y."/>
            <person name="Uchiyama I."/>
            <person name="Ito T."/>
            <person name="Fujiyama A."/>
            <person name="Inagaki F."/>
            <person name="Takami H."/>
        </authorList>
    </citation>
    <scope>NUCLEOTIDE SEQUENCE</scope>
    <source>
        <strain evidence="3">Expedition CK06-06</strain>
    </source>
</reference>
<evidence type="ECO:0000313" key="3">
    <source>
        <dbReference type="EMBL" id="GAH39117.1"/>
    </source>
</evidence>